<keyword evidence="4" id="KW-0805">Transcription regulation</keyword>
<evidence type="ECO:0000313" key="9">
    <source>
        <dbReference type="EMBL" id="CAE6510131.1"/>
    </source>
</evidence>
<feature type="binding site" evidence="7">
    <location>
        <position position="147"/>
    </location>
    <ligand>
        <name>Zn(2+)</name>
        <dbReference type="ChEBI" id="CHEBI:29105"/>
    </ligand>
</feature>
<dbReference type="InterPro" id="IPR036390">
    <property type="entry name" value="WH_DNA-bd_sf"/>
</dbReference>
<dbReference type="InterPro" id="IPR043135">
    <property type="entry name" value="Fur_C"/>
</dbReference>
<dbReference type="Proteomes" id="UP000601736">
    <property type="component" value="Unassembled WGS sequence"/>
</dbReference>
<comment type="cofactor">
    <cofactor evidence="7">
        <name>Zn(2+)</name>
        <dbReference type="ChEBI" id="CHEBI:29105"/>
    </cofactor>
    <text evidence="7">Binds 1 zinc ion per subunit.</text>
</comment>
<evidence type="ECO:0000256" key="8">
    <source>
        <dbReference type="PIRSR" id="PIRSR602481-2"/>
    </source>
</evidence>
<dbReference type="AlphaFoldDB" id="A0A8H8Z0X5"/>
<dbReference type="GO" id="GO:0003700">
    <property type="term" value="F:DNA-binding transcription factor activity"/>
    <property type="evidence" value="ECO:0007669"/>
    <property type="project" value="InterPro"/>
</dbReference>
<feature type="binding site" evidence="7">
    <location>
        <position position="150"/>
    </location>
    <ligand>
        <name>Zn(2+)</name>
        <dbReference type="ChEBI" id="CHEBI:29105"/>
    </ligand>
</feature>
<dbReference type="EMBL" id="CAJNAP010000023">
    <property type="protein sequence ID" value="CAE6510131.1"/>
    <property type="molecule type" value="Genomic_DNA"/>
</dbReference>
<dbReference type="GO" id="GO:0045892">
    <property type="term" value="P:negative regulation of DNA-templated transcription"/>
    <property type="evidence" value="ECO:0007669"/>
    <property type="project" value="TreeGrafter"/>
</dbReference>
<feature type="binding site" evidence="8">
    <location>
        <position position="104"/>
    </location>
    <ligand>
        <name>Fe cation</name>
        <dbReference type="ChEBI" id="CHEBI:24875"/>
    </ligand>
</feature>
<organism evidence="9 10">
    <name type="scientific">Nitrosomonas nitrosa</name>
    <dbReference type="NCBI Taxonomy" id="52442"/>
    <lineage>
        <taxon>Bacteria</taxon>
        <taxon>Pseudomonadati</taxon>
        <taxon>Pseudomonadota</taxon>
        <taxon>Betaproteobacteria</taxon>
        <taxon>Nitrosomonadales</taxon>
        <taxon>Nitrosomonadaceae</taxon>
        <taxon>Nitrosomonas</taxon>
    </lineage>
</organism>
<keyword evidence="5" id="KW-0238">DNA-binding</keyword>
<dbReference type="InterPro" id="IPR002481">
    <property type="entry name" value="FUR"/>
</dbReference>
<protein>
    <submittedName>
        <fullName evidence="9">Fur family transcriptional regulator, ferric uptake regulator</fullName>
    </submittedName>
</protein>
<keyword evidence="3 7" id="KW-0862">Zinc</keyword>
<dbReference type="Pfam" id="PF01475">
    <property type="entry name" value="FUR"/>
    <property type="match status" value="1"/>
</dbReference>
<dbReference type="Gene3D" id="1.10.10.10">
    <property type="entry name" value="Winged helix-like DNA-binding domain superfamily/Winged helix DNA-binding domain"/>
    <property type="match status" value="1"/>
</dbReference>
<evidence type="ECO:0000256" key="7">
    <source>
        <dbReference type="PIRSR" id="PIRSR602481-1"/>
    </source>
</evidence>
<name>A0A8H8Z0X5_9PROT</name>
<proteinExistence type="inferred from homology"/>
<gene>
    <name evidence="9" type="ORF">NMYAN_30269</name>
</gene>
<sequence>MIIWQIGKIVVLKNNFFEKAKELVKQTGDRATYHRIRTLCLLLEEHHPLTHREIEERLNVKEQLDRVTLYRVLEWMTKKNLIHKIAGDDRVWRFRVNTDLHSHHHAHFICTRCTKVTCLDDFKLKPNPSLPIGYLLHDIELTVKGFCAECT</sequence>
<evidence type="ECO:0000313" key="10">
    <source>
        <dbReference type="Proteomes" id="UP000601736"/>
    </source>
</evidence>
<evidence type="ECO:0000256" key="1">
    <source>
        <dbReference type="ARBA" id="ARBA00007957"/>
    </source>
</evidence>
<feature type="binding site" evidence="7">
    <location>
        <position position="113"/>
    </location>
    <ligand>
        <name>Zn(2+)</name>
        <dbReference type="ChEBI" id="CHEBI:29105"/>
    </ligand>
</feature>
<feature type="binding site" evidence="7">
    <location>
        <position position="110"/>
    </location>
    <ligand>
        <name>Zn(2+)</name>
        <dbReference type="ChEBI" id="CHEBI:29105"/>
    </ligand>
</feature>
<dbReference type="Gene3D" id="3.30.1490.190">
    <property type="match status" value="1"/>
</dbReference>
<dbReference type="GO" id="GO:0000976">
    <property type="term" value="F:transcription cis-regulatory region binding"/>
    <property type="evidence" value="ECO:0007669"/>
    <property type="project" value="TreeGrafter"/>
</dbReference>
<dbReference type="InterPro" id="IPR036388">
    <property type="entry name" value="WH-like_DNA-bd_sf"/>
</dbReference>
<evidence type="ECO:0000256" key="6">
    <source>
        <dbReference type="ARBA" id="ARBA00023163"/>
    </source>
</evidence>
<comment type="similarity">
    <text evidence="1">Belongs to the Fur family.</text>
</comment>
<evidence type="ECO:0000256" key="4">
    <source>
        <dbReference type="ARBA" id="ARBA00023015"/>
    </source>
</evidence>
<keyword evidence="6" id="KW-0804">Transcription</keyword>
<dbReference type="PANTHER" id="PTHR33202:SF7">
    <property type="entry name" value="FERRIC UPTAKE REGULATION PROTEIN"/>
    <property type="match status" value="1"/>
</dbReference>
<dbReference type="SUPFAM" id="SSF46785">
    <property type="entry name" value="Winged helix' DNA-binding domain"/>
    <property type="match status" value="1"/>
</dbReference>
<evidence type="ECO:0000256" key="3">
    <source>
        <dbReference type="ARBA" id="ARBA00022833"/>
    </source>
</evidence>
<dbReference type="GO" id="GO:0008270">
    <property type="term" value="F:zinc ion binding"/>
    <property type="evidence" value="ECO:0007669"/>
    <property type="project" value="TreeGrafter"/>
</dbReference>
<reference evidence="9" key="1">
    <citation type="submission" date="2021-02" db="EMBL/GenBank/DDBJ databases">
        <authorList>
            <person name="Han P."/>
        </authorList>
    </citation>
    <scope>NUCLEOTIDE SEQUENCE</scope>
    <source>
        <strain evidence="9">Nitrosomonas nitrosa 18-3D</strain>
    </source>
</reference>
<keyword evidence="7" id="KW-0479">Metal-binding</keyword>
<comment type="cofactor">
    <cofactor evidence="8">
        <name>Mn(2+)</name>
        <dbReference type="ChEBI" id="CHEBI:29035"/>
    </cofactor>
    <cofactor evidence="8">
        <name>Fe(2+)</name>
        <dbReference type="ChEBI" id="CHEBI:29033"/>
    </cofactor>
    <text evidence="8">Binds 1 Mn(2+) or Fe(2+) ion per subunit.</text>
</comment>
<keyword evidence="2" id="KW-0678">Repressor</keyword>
<keyword evidence="8" id="KW-0408">Iron</keyword>
<evidence type="ECO:0000256" key="5">
    <source>
        <dbReference type="ARBA" id="ARBA00023125"/>
    </source>
</evidence>
<dbReference type="PANTHER" id="PTHR33202">
    <property type="entry name" value="ZINC UPTAKE REGULATION PROTEIN"/>
    <property type="match status" value="1"/>
</dbReference>
<evidence type="ECO:0000256" key="2">
    <source>
        <dbReference type="ARBA" id="ARBA00022491"/>
    </source>
</evidence>
<dbReference type="GO" id="GO:1900376">
    <property type="term" value="P:regulation of secondary metabolite biosynthetic process"/>
    <property type="evidence" value="ECO:0007669"/>
    <property type="project" value="TreeGrafter"/>
</dbReference>
<accession>A0A8H8Z0X5</accession>
<comment type="caution">
    <text evidence="9">The sequence shown here is derived from an EMBL/GenBank/DDBJ whole genome shotgun (WGS) entry which is preliminary data.</text>
</comment>